<gene>
    <name evidence="1" type="ORF">SAMN05216389_109164</name>
</gene>
<reference evidence="1 2" key="1">
    <citation type="submission" date="2016-10" db="EMBL/GenBank/DDBJ databases">
        <authorList>
            <person name="de Groot N.N."/>
        </authorList>
    </citation>
    <scope>NUCLEOTIDE SEQUENCE [LARGE SCALE GENOMIC DNA]</scope>
    <source>
        <strain evidence="1 2">IBRC-M 10780</strain>
    </source>
</reference>
<accession>A0A1I0DUM8</accession>
<organism evidence="1 2">
    <name type="scientific">Oceanobacillus limi</name>
    <dbReference type="NCBI Taxonomy" id="930131"/>
    <lineage>
        <taxon>Bacteria</taxon>
        <taxon>Bacillati</taxon>
        <taxon>Bacillota</taxon>
        <taxon>Bacilli</taxon>
        <taxon>Bacillales</taxon>
        <taxon>Bacillaceae</taxon>
        <taxon>Oceanobacillus</taxon>
    </lineage>
</organism>
<dbReference type="Proteomes" id="UP000198618">
    <property type="component" value="Unassembled WGS sequence"/>
</dbReference>
<protein>
    <submittedName>
        <fullName evidence="1">Uncharacterized protein</fullName>
    </submittedName>
</protein>
<dbReference type="EMBL" id="FOHE01000009">
    <property type="protein sequence ID" value="SET36028.1"/>
    <property type="molecule type" value="Genomic_DNA"/>
</dbReference>
<name>A0A1I0DUM8_9BACI</name>
<sequence length="106" mass="12589">MTNEKKQLKNQLENELQSLHFSSQKEVLDQAYPTTWKQKIAQLWNKEIEIPLLPVSAIVALLVCSYGYKEIHMNDENEKQEKVLVELAGNTYWKDELEREMMKYED</sequence>
<dbReference type="STRING" id="930131.SAMN05216389_109164"/>
<dbReference type="RefSeq" id="WP_090869982.1">
    <property type="nucleotide sequence ID" value="NZ_FOHE01000009.1"/>
</dbReference>
<proteinExistence type="predicted"/>
<evidence type="ECO:0000313" key="2">
    <source>
        <dbReference type="Proteomes" id="UP000198618"/>
    </source>
</evidence>
<dbReference type="OrthoDB" id="2665022at2"/>
<dbReference type="AlphaFoldDB" id="A0A1I0DUM8"/>
<evidence type="ECO:0000313" key="1">
    <source>
        <dbReference type="EMBL" id="SET36028.1"/>
    </source>
</evidence>
<keyword evidence="2" id="KW-1185">Reference proteome</keyword>